<keyword evidence="3" id="KW-1185">Reference proteome</keyword>
<dbReference type="RefSeq" id="WP_129439492.1">
    <property type="nucleotide sequence ID" value="NZ_CP035492.1"/>
</dbReference>
<feature type="domain" description="2Fe-2S ferredoxin-type" evidence="1">
    <location>
        <begin position="1"/>
        <end position="96"/>
    </location>
</feature>
<organism evidence="2 3">
    <name type="scientific">Paenibacillus protaetiae</name>
    <dbReference type="NCBI Taxonomy" id="2509456"/>
    <lineage>
        <taxon>Bacteria</taxon>
        <taxon>Bacillati</taxon>
        <taxon>Bacillota</taxon>
        <taxon>Bacilli</taxon>
        <taxon>Bacillales</taxon>
        <taxon>Paenibacillaceae</taxon>
        <taxon>Paenibacillus</taxon>
    </lineage>
</organism>
<dbReference type="InterPro" id="IPR012675">
    <property type="entry name" value="Beta-grasp_dom_sf"/>
</dbReference>
<dbReference type="EMBL" id="CP035492">
    <property type="protein sequence ID" value="QAY66176.1"/>
    <property type="molecule type" value="Genomic_DNA"/>
</dbReference>
<dbReference type="AlphaFoldDB" id="A0A4P6EU40"/>
<dbReference type="GO" id="GO:0051536">
    <property type="term" value="F:iron-sulfur cluster binding"/>
    <property type="evidence" value="ECO:0007669"/>
    <property type="project" value="InterPro"/>
</dbReference>
<dbReference type="CDD" id="cd00207">
    <property type="entry name" value="fer2"/>
    <property type="match status" value="1"/>
</dbReference>
<accession>A0A4P6EU40</accession>
<dbReference type="SUPFAM" id="SSF54292">
    <property type="entry name" value="2Fe-2S ferredoxin-like"/>
    <property type="match status" value="1"/>
</dbReference>
<evidence type="ECO:0000313" key="2">
    <source>
        <dbReference type="EMBL" id="QAY66176.1"/>
    </source>
</evidence>
<sequence length="98" mass="11254">MIELRGRTKFAVVEPEPGLSILKHAIKYKVDWGHMCKKGTCAKCRCFVSEGNEYLDGITDEEWDRLEPEEFEQGYRLACQAVVKQGAQRIVAVNKPYF</sequence>
<protein>
    <submittedName>
        <fullName evidence="2">(2Fe-2S)-binding protein</fullName>
    </submittedName>
</protein>
<evidence type="ECO:0000313" key="3">
    <source>
        <dbReference type="Proteomes" id="UP000293568"/>
    </source>
</evidence>
<reference evidence="2 3" key="1">
    <citation type="submission" date="2019-01" db="EMBL/GenBank/DDBJ databases">
        <title>Genome sequencing of strain FW100M-2.</title>
        <authorList>
            <person name="Heo J."/>
            <person name="Kim S.-J."/>
            <person name="Kim J.-S."/>
            <person name="Hong S.-B."/>
            <person name="Kwon S.-W."/>
        </authorList>
    </citation>
    <scope>NUCLEOTIDE SEQUENCE [LARGE SCALE GENOMIC DNA]</scope>
    <source>
        <strain evidence="2 3">FW100M-2</strain>
    </source>
</reference>
<dbReference type="InterPro" id="IPR036010">
    <property type="entry name" value="2Fe-2S_ferredoxin-like_sf"/>
</dbReference>
<dbReference type="PROSITE" id="PS51085">
    <property type="entry name" value="2FE2S_FER_2"/>
    <property type="match status" value="1"/>
</dbReference>
<dbReference type="Proteomes" id="UP000293568">
    <property type="component" value="Chromosome"/>
</dbReference>
<dbReference type="OrthoDB" id="9807864at2"/>
<proteinExistence type="predicted"/>
<dbReference type="KEGG" id="pprt:ET464_06965"/>
<name>A0A4P6EU40_9BACL</name>
<dbReference type="InterPro" id="IPR001041">
    <property type="entry name" value="2Fe-2S_ferredoxin-type"/>
</dbReference>
<dbReference type="Pfam" id="PF00111">
    <property type="entry name" value="Fer2"/>
    <property type="match status" value="1"/>
</dbReference>
<evidence type="ECO:0000259" key="1">
    <source>
        <dbReference type="PROSITE" id="PS51085"/>
    </source>
</evidence>
<gene>
    <name evidence="2" type="ORF">ET464_06965</name>
</gene>
<dbReference type="Gene3D" id="3.10.20.30">
    <property type="match status" value="1"/>
</dbReference>